<reference evidence="2 3" key="1">
    <citation type="submission" date="2023-03" db="EMBL/GenBank/DDBJ databases">
        <title>High-quality genome of Scylla paramamosain provides insights in environmental adaptation.</title>
        <authorList>
            <person name="Zhang L."/>
        </authorList>
    </citation>
    <scope>NUCLEOTIDE SEQUENCE [LARGE SCALE GENOMIC DNA]</scope>
    <source>
        <strain evidence="2">LZ_2023a</strain>
        <tissue evidence="2">Muscle</tissue>
    </source>
</reference>
<gene>
    <name evidence="2" type="ORF">O3P69_003289</name>
</gene>
<evidence type="ECO:0000313" key="2">
    <source>
        <dbReference type="EMBL" id="KAK8400521.1"/>
    </source>
</evidence>
<evidence type="ECO:0000313" key="3">
    <source>
        <dbReference type="Proteomes" id="UP001487740"/>
    </source>
</evidence>
<dbReference type="SUPFAM" id="SSF53822">
    <property type="entry name" value="Periplasmic binding protein-like I"/>
    <property type="match status" value="1"/>
</dbReference>
<evidence type="ECO:0000256" key="1">
    <source>
        <dbReference type="SAM" id="Phobius"/>
    </source>
</evidence>
<keyword evidence="1" id="KW-1133">Transmembrane helix</keyword>
<dbReference type="AlphaFoldDB" id="A0AAW0UNH0"/>
<comment type="caution">
    <text evidence="2">The sequence shown here is derived from an EMBL/GenBank/DDBJ whole genome shotgun (WGS) entry which is preliminary data.</text>
</comment>
<proteinExistence type="predicted"/>
<dbReference type="EMBL" id="JARAKH010000010">
    <property type="protein sequence ID" value="KAK8400521.1"/>
    <property type="molecule type" value="Genomic_DNA"/>
</dbReference>
<name>A0AAW0UNH0_SCYPA</name>
<dbReference type="Gene3D" id="3.40.50.2300">
    <property type="match status" value="1"/>
</dbReference>
<organism evidence="2 3">
    <name type="scientific">Scylla paramamosain</name>
    <name type="common">Mud crab</name>
    <dbReference type="NCBI Taxonomy" id="85552"/>
    <lineage>
        <taxon>Eukaryota</taxon>
        <taxon>Metazoa</taxon>
        <taxon>Ecdysozoa</taxon>
        <taxon>Arthropoda</taxon>
        <taxon>Crustacea</taxon>
        <taxon>Multicrustacea</taxon>
        <taxon>Malacostraca</taxon>
        <taxon>Eumalacostraca</taxon>
        <taxon>Eucarida</taxon>
        <taxon>Decapoda</taxon>
        <taxon>Pleocyemata</taxon>
        <taxon>Brachyura</taxon>
        <taxon>Eubrachyura</taxon>
        <taxon>Portunoidea</taxon>
        <taxon>Portunidae</taxon>
        <taxon>Portuninae</taxon>
        <taxon>Scylla</taxon>
    </lineage>
</organism>
<keyword evidence="1" id="KW-0812">Transmembrane</keyword>
<accession>A0AAW0UNH0</accession>
<keyword evidence="1" id="KW-0472">Membrane</keyword>
<dbReference type="Proteomes" id="UP001487740">
    <property type="component" value="Unassembled WGS sequence"/>
</dbReference>
<dbReference type="InterPro" id="IPR028082">
    <property type="entry name" value="Peripla_BP_I"/>
</dbReference>
<keyword evidence="3" id="KW-1185">Reference proteome</keyword>
<feature type="transmembrane region" description="Helical" evidence="1">
    <location>
        <begin position="45"/>
        <end position="67"/>
    </location>
</feature>
<protein>
    <submittedName>
        <fullName evidence="2">Uncharacterized protein</fullName>
    </submittedName>
</protein>
<sequence>MSEVLTKPDVTEPPSMAGQTDQVALLCDTSVDPGAARSAGRQRHFVPLASLTVLIICLLGLVILILYGREHLGMSEREIVHTENRQQTTEKYEYDVPVAVDTASTPVMEQDAPGALTGTTDSKVYSNGVILEIDEVQIDEEVVEENGDSLGTSDELRGLLESVGEEPTDPDAVAFLLPLRGHVGDLGMRLGRRLKSVMEQSVEHVGNVSQFIPSSILVRDTQCEPEITRSLAEHFYEVHGVTRYFGLLTDEEIMTVALWARTRAPGTRFVSPTATSPYLEIAKNVATVQPSANMLASAVADFLLTVQAPHPLVVVKASFHTDAFVYLLRFSGIRPAKVLHYYHTTNMSELAWRVQSHLVLSSSPVILLGDAESWFLVEAVDRLISAVWILPYPTQPCEIARTKQSELISFMYRAHDDVPGTFLQKQPMLAPMESVIRASHWLLSGKRRWWRGSYVVAANVAVNSVAAGVRLLGNSDGWLPLLQYDLTSTGIGRRLYQELLVTKDLLKPLLSGDNCSLIIRYQQELTGESKVSEMAVHSSLPTLLVPAERGAQLHVDCRRQHADLRCSAPRDAWAPVTCHGSLQGGHIFARECGKEVGIRVAASQGCTGARGMVCRGGRSLGCLLSGLCTSVSLASAPIYQCAGINLDTIDFEKLRP</sequence>